<feature type="binding site" evidence="2">
    <location>
        <begin position="32"/>
        <end position="34"/>
    </location>
    <ligand>
        <name>ATP</name>
        <dbReference type="ChEBI" id="CHEBI:30616"/>
    </ligand>
</feature>
<dbReference type="PIRSF" id="PIRSF004976">
    <property type="entry name" value="ATPase_YdaO"/>
    <property type="match status" value="1"/>
</dbReference>
<dbReference type="Pfam" id="PF01171">
    <property type="entry name" value="ATP_bind_3"/>
    <property type="match status" value="1"/>
</dbReference>
<feature type="domain" description="tRNA(Ile)-lysidine/2-thiocytidine synthase N-terminal" evidence="3">
    <location>
        <begin position="29"/>
        <end position="193"/>
    </location>
</feature>
<dbReference type="GO" id="GO:0005524">
    <property type="term" value="F:ATP binding"/>
    <property type="evidence" value="ECO:0007669"/>
    <property type="project" value="UniProtKB-KW"/>
</dbReference>
<accession>A0A1I6CP35</accession>
<dbReference type="InterPro" id="IPR011063">
    <property type="entry name" value="TilS/TtcA_N"/>
</dbReference>
<dbReference type="Proteomes" id="UP000199584">
    <property type="component" value="Unassembled WGS sequence"/>
</dbReference>
<dbReference type="PANTHER" id="PTHR43686">
    <property type="entry name" value="SULFURTRANSFERASE-RELATED"/>
    <property type="match status" value="1"/>
</dbReference>
<dbReference type="OrthoDB" id="9801054at2"/>
<evidence type="ECO:0000313" key="4">
    <source>
        <dbReference type="EMBL" id="SFQ94940.1"/>
    </source>
</evidence>
<keyword evidence="1" id="KW-0808">Transferase</keyword>
<dbReference type="InterPro" id="IPR035107">
    <property type="entry name" value="tRNA_thiolation_TtcA_Ctu1"/>
</dbReference>
<dbReference type="InterPro" id="IPR014729">
    <property type="entry name" value="Rossmann-like_a/b/a_fold"/>
</dbReference>
<dbReference type="STRING" id="39060.SAMN05660706_10189"/>
<feature type="binding site" evidence="2">
    <location>
        <position position="38"/>
    </location>
    <ligand>
        <name>ATP</name>
        <dbReference type="ChEBI" id="CHEBI:30616"/>
    </ligand>
</feature>
<keyword evidence="5" id="KW-1185">Reference proteome</keyword>
<gene>
    <name evidence="4" type="ORF">SAMN05660706_10189</name>
</gene>
<keyword evidence="2" id="KW-0067">ATP-binding</keyword>
<dbReference type="GO" id="GO:0016740">
    <property type="term" value="F:transferase activity"/>
    <property type="evidence" value="ECO:0007669"/>
    <property type="project" value="UniProtKB-KW"/>
</dbReference>
<keyword evidence="2" id="KW-0547">Nucleotide-binding</keyword>
<dbReference type="AlphaFoldDB" id="A0A1I6CP35"/>
<dbReference type="PANTHER" id="PTHR43686:SF1">
    <property type="entry name" value="AMINOTRAN_5 DOMAIN-CONTAINING PROTEIN"/>
    <property type="match status" value="1"/>
</dbReference>
<dbReference type="GO" id="GO:0008033">
    <property type="term" value="P:tRNA processing"/>
    <property type="evidence" value="ECO:0007669"/>
    <property type="project" value="InterPro"/>
</dbReference>
<evidence type="ECO:0000256" key="2">
    <source>
        <dbReference type="PIRSR" id="PIRSR004976-51"/>
    </source>
</evidence>
<name>A0A1I6CP35_9FIRM</name>
<sequence>MKNAYLKWFKGKVKKAITNYGMIENGDRLAVGLSGGKDSMALLHVLYLIRREVPVHFHLHAIFVNPGWPMDVDTMEDFCRQRDIPFTNKITDIGEVVFEHREEKSPCALCANLRRGAINNTARALGLNKLALGHHLDDAIETFLMSLVYTGQFRTFSPVTYMDRSDITLIRPMIYITGKTVETFVQRQEIPVVKSLCPVNGKTKREEMKELVTMLSDRYPELRTRFLTAFQTLDPENLWPPMVCRNWQQYKKATAGNTPDNSERGAN</sequence>
<feature type="binding site" evidence="2">
    <location>
        <position position="138"/>
    </location>
    <ligand>
        <name>ATP</name>
        <dbReference type="ChEBI" id="CHEBI:30616"/>
    </ligand>
</feature>
<protein>
    <submittedName>
        <fullName evidence="4">tRNA(Ile)-lysidine synthase TilS/MesJ</fullName>
    </submittedName>
</protein>
<organism evidence="4 5">
    <name type="scientific">Desulfoscipio geothermicus DSM 3669</name>
    <dbReference type="NCBI Taxonomy" id="1121426"/>
    <lineage>
        <taxon>Bacteria</taxon>
        <taxon>Bacillati</taxon>
        <taxon>Bacillota</taxon>
        <taxon>Clostridia</taxon>
        <taxon>Eubacteriales</taxon>
        <taxon>Desulfallaceae</taxon>
        <taxon>Desulfoscipio</taxon>
    </lineage>
</organism>
<evidence type="ECO:0000259" key="3">
    <source>
        <dbReference type="Pfam" id="PF01171"/>
    </source>
</evidence>
<dbReference type="SUPFAM" id="SSF52402">
    <property type="entry name" value="Adenine nucleotide alpha hydrolases-like"/>
    <property type="match status" value="1"/>
</dbReference>
<evidence type="ECO:0000256" key="1">
    <source>
        <dbReference type="ARBA" id="ARBA00022679"/>
    </source>
</evidence>
<reference evidence="5" key="1">
    <citation type="submission" date="2016-10" db="EMBL/GenBank/DDBJ databases">
        <authorList>
            <person name="Varghese N."/>
            <person name="Submissions S."/>
        </authorList>
    </citation>
    <scope>NUCLEOTIDE SEQUENCE [LARGE SCALE GENOMIC DNA]</scope>
    <source>
        <strain evidence="5">DSM 3669</strain>
    </source>
</reference>
<proteinExistence type="predicted"/>
<dbReference type="Gene3D" id="3.40.50.620">
    <property type="entry name" value="HUPs"/>
    <property type="match status" value="1"/>
</dbReference>
<dbReference type="CDD" id="cd24138">
    <property type="entry name" value="TtcA-like"/>
    <property type="match status" value="1"/>
</dbReference>
<evidence type="ECO:0000313" key="5">
    <source>
        <dbReference type="Proteomes" id="UP000199584"/>
    </source>
</evidence>
<feature type="binding site" evidence="2">
    <location>
        <position position="64"/>
    </location>
    <ligand>
        <name>ATP</name>
        <dbReference type="ChEBI" id="CHEBI:30616"/>
    </ligand>
</feature>
<dbReference type="EMBL" id="FOYM01000001">
    <property type="protein sequence ID" value="SFQ94940.1"/>
    <property type="molecule type" value="Genomic_DNA"/>
</dbReference>
<feature type="binding site" evidence="2">
    <location>
        <position position="133"/>
    </location>
    <ligand>
        <name>ATP</name>
        <dbReference type="ChEBI" id="CHEBI:30616"/>
    </ligand>
</feature>